<protein>
    <submittedName>
        <fullName evidence="1">Uncharacterized protein</fullName>
    </submittedName>
</protein>
<sequence>MTPAAATLSNPAAAGVKFLRRNCKTLPPPGVKCGRHIQKRLGAQNRKAKKRPNGTGRIYKLGGNRAKPWGIKKNGIFLMILMAKIPMIKYISSFISSSGRSCKGLFKRLMPFRKLYIEDFLYGRLLFFKLHSFFSRGSSCHPPIHFSSYPTLQQLSKVYFKVPATLCISSSLGDLRSMTDTSAIKRSRDTCSSSATFLNMGRKLEWQPERPSIRSVGFTAT</sequence>
<evidence type="ECO:0000313" key="1">
    <source>
        <dbReference type="EMBL" id="MPM19511.1"/>
    </source>
</evidence>
<dbReference type="AlphaFoldDB" id="A0A644XUU1"/>
<accession>A0A644XUU1</accession>
<proteinExistence type="predicted"/>
<gene>
    <name evidence="1" type="ORF">SDC9_65937</name>
</gene>
<name>A0A644XUU1_9ZZZZ</name>
<comment type="caution">
    <text evidence="1">The sequence shown here is derived from an EMBL/GenBank/DDBJ whole genome shotgun (WGS) entry which is preliminary data.</text>
</comment>
<dbReference type="EMBL" id="VSSQ01003191">
    <property type="protein sequence ID" value="MPM19511.1"/>
    <property type="molecule type" value="Genomic_DNA"/>
</dbReference>
<organism evidence="1">
    <name type="scientific">bioreactor metagenome</name>
    <dbReference type="NCBI Taxonomy" id="1076179"/>
    <lineage>
        <taxon>unclassified sequences</taxon>
        <taxon>metagenomes</taxon>
        <taxon>ecological metagenomes</taxon>
    </lineage>
</organism>
<reference evidence="1" key="1">
    <citation type="submission" date="2019-08" db="EMBL/GenBank/DDBJ databases">
        <authorList>
            <person name="Kucharzyk K."/>
            <person name="Murdoch R.W."/>
            <person name="Higgins S."/>
            <person name="Loffler F."/>
        </authorList>
    </citation>
    <scope>NUCLEOTIDE SEQUENCE</scope>
</reference>